<dbReference type="EMBL" id="VJMH01007341">
    <property type="protein sequence ID" value="KAF0683912.1"/>
    <property type="molecule type" value="Genomic_DNA"/>
</dbReference>
<dbReference type="Proteomes" id="UP000332933">
    <property type="component" value="Unassembled WGS sequence"/>
</dbReference>
<reference evidence="1" key="2">
    <citation type="submission" date="2019-06" db="EMBL/GenBank/DDBJ databases">
        <title>Genomics analysis of Aphanomyces spp. identifies a new class of oomycete effector associated with host adaptation.</title>
        <authorList>
            <person name="Gaulin E."/>
        </authorList>
    </citation>
    <scope>NUCLEOTIDE SEQUENCE</scope>
    <source>
        <strain evidence="1">CBS 578.67</strain>
    </source>
</reference>
<evidence type="ECO:0000313" key="1">
    <source>
        <dbReference type="EMBL" id="KAF0683912.1"/>
    </source>
</evidence>
<name>A0A485LQ77_9STRA</name>
<reference evidence="2 3" key="1">
    <citation type="submission" date="2019-03" db="EMBL/GenBank/DDBJ databases">
        <authorList>
            <person name="Gaulin E."/>
            <person name="Dumas B."/>
        </authorList>
    </citation>
    <scope>NUCLEOTIDE SEQUENCE [LARGE SCALE GENOMIC DNA]</scope>
    <source>
        <strain evidence="2">CBS 568.67</strain>
    </source>
</reference>
<protein>
    <submittedName>
        <fullName evidence="2">Aste57867_24078 protein</fullName>
    </submittedName>
</protein>
<proteinExistence type="predicted"/>
<evidence type="ECO:0000313" key="3">
    <source>
        <dbReference type="Proteomes" id="UP000332933"/>
    </source>
</evidence>
<organism evidence="2 3">
    <name type="scientific">Aphanomyces stellatus</name>
    <dbReference type="NCBI Taxonomy" id="120398"/>
    <lineage>
        <taxon>Eukaryota</taxon>
        <taxon>Sar</taxon>
        <taxon>Stramenopiles</taxon>
        <taxon>Oomycota</taxon>
        <taxon>Saprolegniomycetes</taxon>
        <taxon>Saprolegniales</taxon>
        <taxon>Verrucalvaceae</taxon>
        <taxon>Aphanomyces</taxon>
    </lineage>
</organism>
<dbReference type="EMBL" id="CAADRA010007367">
    <property type="protein sequence ID" value="VFU00720.1"/>
    <property type="molecule type" value="Genomic_DNA"/>
</dbReference>
<sequence>MAGYGFSTIGDIMFGHGYVEQSGDMLGFKLVNGFVPSRGLGVVVTANAHYTTNRWSVGIGLARIKWMRWYLLGLFLDVPTATLDATFDPVTHVLDQMALGQDCHAQFFDGKPWDIPGVVIPDLTKPHWIGTYKAVGSSLKVVVTLEGDDLMLQLGAFKRRLVATEKSDQFVWTLGWEAKSFHVVMVLSSFQIFYVTVGYQYHEKYIEFDRMG</sequence>
<dbReference type="AlphaFoldDB" id="A0A485LQ77"/>
<evidence type="ECO:0000313" key="2">
    <source>
        <dbReference type="EMBL" id="VFU00720.1"/>
    </source>
</evidence>
<keyword evidence="3" id="KW-1185">Reference proteome</keyword>
<gene>
    <name evidence="2" type="primary">Aste57867_24078</name>
    <name evidence="1" type="ORF">As57867_024005</name>
    <name evidence="2" type="ORF">ASTE57867_24078</name>
</gene>
<accession>A0A485LQ77</accession>